<dbReference type="PROSITE" id="PS00894">
    <property type="entry name" value="HTH_DEOR_1"/>
    <property type="match status" value="1"/>
</dbReference>
<name>A0A7W8FW86_9FIRM</name>
<dbReference type="Gene3D" id="1.10.10.10">
    <property type="entry name" value="Winged helix-like DNA-binding domain superfamily/Winged helix DNA-binding domain"/>
    <property type="match status" value="2"/>
</dbReference>
<dbReference type="GO" id="GO:0009401">
    <property type="term" value="P:phosphoenolpyruvate-dependent sugar phosphotransferase system"/>
    <property type="evidence" value="ECO:0007669"/>
    <property type="project" value="InterPro"/>
</dbReference>
<dbReference type="Pfam" id="PF00359">
    <property type="entry name" value="PTS_EIIA_2"/>
    <property type="match status" value="1"/>
</dbReference>
<evidence type="ECO:0000256" key="4">
    <source>
        <dbReference type="ARBA" id="ARBA00023125"/>
    </source>
</evidence>
<dbReference type="InterPro" id="IPR016152">
    <property type="entry name" value="PTrfase/Anion_transptr"/>
</dbReference>
<evidence type="ECO:0000313" key="10">
    <source>
        <dbReference type="Proteomes" id="UP000539953"/>
    </source>
</evidence>
<evidence type="ECO:0000256" key="3">
    <source>
        <dbReference type="ARBA" id="ARBA00023015"/>
    </source>
</evidence>
<dbReference type="Pfam" id="PF02302">
    <property type="entry name" value="PTS_IIB"/>
    <property type="match status" value="1"/>
</dbReference>
<dbReference type="InterPro" id="IPR036390">
    <property type="entry name" value="WH_DNA-bd_sf"/>
</dbReference>
<dbReference type="InterPro" id="IPR050661">
    <property type="entry name" value="BglG_antiterminators"/>
</dbReference>
<dbReference type="Proteomes" id="UP000539953">
    <property type="component" value="Unassembled WGS sequence"/>
</dbReference>
<dbReference type="PANTHER" id="PTHR30185">
    <property type="entry name" value="CRYPTIC BETA-GLUCOSIDE BGL OPERON ANTITERMINATOR"/>
    <property type="match status" value="1"/>
</dbReference>
<feature type="domain" description="PTS EIIB type-2" evidence="7">
    <location>
        <begin position="389"/>
        <end position="477"/>
    </location>
</feature>
<keyword evidence="3" id="KW-0805">Transcription regulation</keyword>
<feature type="domain" description="PRD" evidence="8">
    <location>
        <begin position="279"/>
        <end position="385"/>
    </location>
</feature>
<keyword evidence="5" id="KW-0804">Transcription</keyword>
<evidence type="ECO:0000259" key="6">
    <source>
        <dbReference type="PROSITE" id="PS51094"/>
    </source>
</evidence>
<dbReference type="CDD" id="cd05568">
    <property type="entry name" value="PTS_IIB_bgl_like"/>
    <property type="match status" value="1"/>
</dbReference>
<comment type="caution">
    <text evidence="9">The sequence shown here is derived from an EMBL/GenBank/DDBJ whole genome shotgun (WGS) entry which is preliminary data.</text>
</comment>
<dbReference type="RefSeq" id="WP_183327138.1">
    <property type="nucleotide sequence ID" value="NZ_JACHHK010000002.1"/>
</dbReference>
<evidence type="ECO:0000256" key="2">
    <source>
        <dbReference type="ARBA" id="ARBA00022737"/>
    </source>
</evidence>
<dbReference type="SUPFAM" id="SSF63520">
    <property type="entry name" value="PTS-regulatory domain, PRD"/>
    <property type="match status" value="2"/>
</dbReference>
<feature type="domain" description="PTS EIIA type-2" evidence="6">
    <location>
        <begin position="540"/>
        <end position="683"/>
    </location>
</feature>
<dbReference type="InterPro" id="IPR013196">
    <property type="entry name" value="HTH_11"/>
</dbReference>
<reference evidence="9 10" key="1">
    <citation type="submission" date="2020-08" db="EMBL/GenBank/DDBJ databases">
        <title>Genomic Encyclopedia of Type Strains, Phase IV (KMG-IV): sequencing the most valuable type-strain genomes for metagenomic binning, comparative biology and taxonomic classification.</title>
        <authorList>
            <person name="Goeker M."/>
        </authorList>
    </citation>
    <scope>NUCLEOTIDE SEQUENCE [LARGE SCALE GENOMIC DNA]</scope>
    <source>
        <strain evidence="9 10">DSM 25799</strain>
    </source>
</reference>
<dbReference type="InterPro" id="IPR002178">
    <property type="entry name" value="PTS_EIIA_type-2_dom"/>
</dbReference>
<dbReference type="InterPro" id="IPR003501">
    <property type="entry name" value="PTS_EIIB_2/3"/>
</dbReference>
<evidence type="ECO:0000256" key="1">
    <source>
        <dbReference type="ARBA" id="ARBA00022679"/>
    </source>
</evidence>
<proteinExistence type="predicted"/>
<dbReference type="GO" id="GO:0003700">
    <property type="term" value="F:DNA-binding transcription factor activity"/>
    <property type="evidence" value="ECO:0007669"/>
    <property type="project" value="InterPro"/>
</dbReference>
<dbReference type="InterPro" id="IPR011608">
    <property type="entry name" value="PRD"/>
</dbReference>
<evidence type="ECO:0000259" key="8">
    <source>
        <dbReference type="PROSITE" id="PS51372"/>
    </source>
</evidence>
<organism evidence="9 10">
    <name type="scientific">Catenisphaera adipataccumulans</name>
    <dbReference type="NCBI Taxonomy" id="700500"/>
    <lineage>
        <taxon>Bacteria</taxon>
        <taxon>Bacillati</taxon>
        <taxon>Bacillota</taxon>
        <taxon>Erysipelotrichia</taxon>
        <taxon>Erysipelotrichales</taxon>
        <taxon>Erysipelotrichaceae</taxon>
        <taxon>Catenisphaera</taxon>
    </lineage>
</organism>
<dbReference type="InterPro" id="IPR013011">
    <property type="entry name" value="PTS_EIIB_2"/>
</dbReference>
<dbReference type="GO" id="GO:0003677">
    <property type="term" value="F:DNA binding"/>
    <property type="evidence" value="ECO:0007669"/>
    <property type="project" value="UniProtKB-KW"/>
</dbReference>
<sequence>MNERMIEIIKLLAEKDMNVAELAEHFHVSSRTIRNDLHTINDWLLEKGLEPLEIKRGGIINKSENFMAVTDILGEMNLMTYHMSKQERKRLASALLITTPGYITLSQIADYLMVSRVTIINDLDGIKKFIHNGHLEVISQPNRGLRVEGKESAKRLFLMKLSNGNKENDVLSKYLPIQAGNQVVIRKILLEQEANHNNYQSDYSFESLLLYLGIMINRNMQGEYIEVQKHGDNDKYLMAQDILKYITQYCAINTTQDEVLFLSHILGGLRYVKQAYGNNDAIKIQMMTRRFIDAISQELEMDLSNDYEFYENLSNHLESVFKSDASAFPETAVIQQVLEDNPEVVSAVNNSLYTITNHLNRELRQIEIGYLVVHVCAAIERKKNKEVAFHVIVVCHAGVGTSRLLLERLKQHFNFQVVDIMSSHEVGRLKPDQADLVISTVELKDCPIETIVVSPLLGDEDYIRVGNKVDMLRNSRHLPSRIETTKLTAKGLMEKLNPVIHELAPEQEAELTRGIRKVVREYFNQTIDPEEDIFSPYLHHLLPPSHIQLDVECKDWKDAVYQSALPLLKWGYIEERYIDAMIRNIEENGPYVVISKGFAIPHEGLDMGSIKVGMNLIRLKTPVEFGADEDDPIRYVCCLSAVDHKTHLKAFFNLVNMLKNPAFKHKLDEADTPEAVEKIIEQYELSLG</sequence>
<evidence type="ECO:0000313" key="9">
    <source>
        <dbReference type="EMBL" id="MBB5182440.1"/>
    </source>
</evidence>
<dbReference type="Gene3D" id="1.10.1790.10">
    <property type="entry name" value="PRD domain"/>
    <property type="match status" value="2"/>
</dbReference>
<dbReference type="GO" id="GO:0008982">
    <property type="term" value="F:protein-N(PI)-phosphohistidine-sugar phosphotransferase activity"/>
    <property type="evidence" value="ECO:0007669"/>
    <property type="project" value="InterPro"/>
</dbReference>
<gene>
    <name evidence="9" type="ORF">HNQ47_000459</name>
</gene>
<keyword evidence="10" id="KW-1185">Reference proteome</keyword>
<dbReference type="InterPro" id="IPR018356">
    <property type="entry name" value="Tscrpt_reg_HTH_DeoR_CS"/>
</dbReference>
<dbReference type="SUPFAM" id="SSF55804">
    <property type="entry name" value="Phoshotransferase/anion transport protein"/>
    <property type="match status" value="1"/>
</dbReference>
<dbReference type="SUPFAM" id="SSF52794">
    <property type="entry name" value="PTS system IIB component-like"/>
    <property type="match status" value="1"/>
</dbReference>
<evidence type="ECO:0000256" key="5">
    <source>
        <dbReference type="ARBA" id="ARBA00023163"/>
    </source>
</evidence>
<dbReference type="PANTHER" id="PTHR30185:SF18">
    <property type="entry name" value="TRANSCRIPTIONAL REGULATOR MTLR"/>
    <property type="match status" value="1"/>
</dbReference>
<accession>A0A7W8FW86</accession>
<dbReference type="InterPro" id="IPR036634">
    <property type="entry name" value="PRD_sf"/>
</dbReference>
<protein>
    <submittedName>
        <fullName evidence="9">Transcriptional antiterminator/mannitol/fructose-specific phosphotransferase system IIA component (Ntr-type)</fullName>
    </submittedName>
</protein>
<keyword evidence="1 9" id="KW-0808">Transferase</keyword>
<keyword evidence="4" id="KW-0238">DNA-binding</keyword>
<keyword evidence="2" id="KW-0677">Repeat</keyword>
<dbReference type="Pfam" id="PF00874">
    <property type="entry name" value="PRD"/>
    <property type="match status" value="1"/>
</dbReference>
<dbReference type="AlphaFoldDB" id="A0A7W8FW86"/>
<dbReference type="SUPFAM" id="SSF46785">
    <property type="entry name" value="Winged helix' DNA-binding domain"/>
    <property type="match status" value="1"/>
</dbReference>
<dbReference type="Pfam" id="PF08279">
    <property type="entry name" value="HTH_11"/>
    <property type="match status" value="2"/>
</dbReference>
<dbReference type="InterPro" id="IPR036388">
    <property type="entry name" value="WH-like_DNA-bd_sf"/>
</dbReference>
<dbReference type="Gene3D" id="3.40.930.10">
    <property type="entry name" value="Mannitol-specific EII, Chain A"/>
    <property type="match status" value="1"/>
</dbReference>
<dbReference type="InterPro" id="IPR036095">
    <property type="entry name" value="PTS_EIIB-like_sf"/>
</dbReference>
<dbReference type="PROSITE" id="PS51094">
    <property type="entry name" value="PTS_EIIA_TYPE_2"/>
    <property type="match status" value="1"/>
</dbReference>
<evidence type="ECO:0000259" key="7">
    <source>
        <dbReference type="PROSITE" id="PS51099"/>
    </source>
</evidence>
<dbReference type="PROSITE" id="PS51372">
    <property type="entry name" value="PRD_2"/>
    <property type="match status" value="1"/>
</dbReference>
<dbReference type="PROSITE" id="PS51099">
    <property type="entry name" value="PTS_EIIB_TYPE_2"/>
    <property type="match status" value="1"/>
</dbReference>
<dbReference type="Gene3D" id="3.40.50.2300">
    <property type="match status" value="1"/>
</dbReference>
<dbReference type="EMBL" id="JACHHK010000002">
    <property type="protein sequence ID" value="MBB5182440.1"/>
    <property type="molecule type" value="Genomic_DNA"/>
</dbReference>